<comment type="caution">
    <text evidence="1">The sequence shown here is derived from an EMBL/GenBank/DDBJ whole genome shotgun (WGS) entry which is preliminary data.</text>
</comment>
<dbReference type="InterPro" id="IPR010985">
    <property type="entry name" value="Ribbon_hlx_hlx"/>
</dbReference>
<organism evidence="1 2">
    <name type="scientific">Microbispora corallina</name>
    <dbReference type="NCBI Taxonomy" id="83302"/>
    <lineage>
        <taxon>Bacteria</taxon>
        <taxon>Bacillati</taxon>
        <taxon>Actinomycetota</taxon>
        <taxon>Actinomycetes</taxon>
        <taxon>Streptosporangiales</taxon>
        <taxon>Streptosporangiaceae</taxon>
        <taxon>Microbispora</taxon>
    </lineage>
</organism>
<accession>A0ABQ4G8Y2</accession>
<dbReference type="SUPFAM" id="SSF143100">
    <property type="entry name" value="TTHA1013/TTHA0281-like"/>
    <property type="match status" value="1"/>
</dbReference>
<dbReference type="SUPFAM" id="SSF47598">
    <property type="entry name" value="Ribbon-helix-helix"/>
    <property type="match status" value="1"/>
</dbReference>
<dbReference type="InterPro" id="IPR035069">
    <property type="entry name" value="TTHA1013/TTHA0281-like"/>
</dbReference>
<dbReference type="EMBL" id="BOOC01000040">
    <property type="protein sequence ID" value="GIH43517.1"/>
    <property type="molecule type" value="Genomic_DNA"/>
</dbReference>
<name>A0ABQ4G8Y2_9ACTN</name>
<dbReference type="Gene3D" id="1.25.40.10">
    <property type="entry name" value="Tetratricopeptide repeat domain"/>
    <property type="match status" value="1"/>
</dbReference>
<dbReference type="Pfam" id="PF21748">
    <property type="entry name" value="UPF0150"/>
    <property type="match status" value="1"/>
</dbReference>
<dbReference type="SUPFAM" id="SSF48452">
    <property type="entry name" value="TPR-like"/>
    <property type="match status" value="1"/>
</dbReference>
<dbReference type="RefSeq" id="WP_239104065.1">
    <property type="nucleotide sequence ID" value="NZ_BAAAGP010000023.1"/>
</dbReference>
<dbReference type="InterPro" id="IPR049389">
    <property type="entry name" value="TTHA0281-like"/>
</dbReference>
<keyword evidence="2" id="KW-1185">Reference proteome</keyword>
<dbReference type="InterPro" id="IPR011990">
    <property type="entry name" value="TPR-like_helical_dom_sf"/>
</dbReference>
<evidence type="ECO:0000313" key="1">
    <source>
        <dbReference type="EMBL" id="GIH43517.1"/>
    </source>
</evidence>
<dbReference type="Pfam" id="PF05534">
    <property type="entry name" value="HicB"/>
    <property type="match status" value="1"/>
</dbReference>
<sequence>MAAHIGTRSLSLDELCSLPWTREIVPDGDGFFGRIQELEGCISEGSTAEEVLENLQDALRCWLEVAIEQGTPIPVPRSDLEDFSGRFSVRVPRTLHRALATRAEREGVSLNQLITLLLGTSTAKADDGLSNTRSHEDMPVTDVHEEIAADAVREDSQGIGALKGIATWLRNRGDINLASVLYALAGDRAAALTGDQHAAASDFGMAGALARRHRRMRLAEALWRESISRDPTNIRSRSALGQLLQRQGRFTESIELLESVADVDNYAQLSLGWSLLHQGLATENDESTDKGLAHFVTAMRRWCAYANRAQLSPWLRQLARLNAMGPRFSNEVDHLLSFANSNANWGKVVRGNLDAVSLGDEASEDAYEQEALQGIT</sequence>
<evidence type="ECO:0000313" key="2">
    <source>
        <dbReference type="Proteomes" id="UP000603904"/>
    </source>
</evidence>
<evidence type="ECO:0008006" key="3">
    <source>
        <dbReference type="Google" id="ProtNLM"/>
    </source>
</evidence>
<gene>
    <name evidence="1" type="ORF">Mco01_65170</name>
</gene>
<dbReference type="InterPro" id="IPR008651">
    <property type="entry name" value="Uncharacterised_HicB"/>
</dbReference>
<protein>
    <recommendedName>
        <fullName evidence="3">Type II toxin-antitoxin system HicB family antitoxin</fullName>
    </recommendedName>
</protein>
<dbReference type="Gene3D" id="3.30.160.250">
    <property type="match status" value="1"/>
</dbReference>
<dbReference type="Proteomes" id="UP000603904">
    <property type="component" value="Unassembled WGS sequence"/>
</dbReference>
<proteinExistence type="predicted"/>
<reference evidence="1 2" key="1">
    <citation type="submission" date="2021-01" db="EMBL/GenBank/DDBJ databases">
        <title>Whole genome shotgun sequence of Microbispora corallina NBRC 16416.</title>
        <authorList>
            <person name="Komaki H."/>
            <person name="Tamura T."/>
        </authorList>
    </citation>
    <scope>NUCLEOTIDE SEQUENCE [LARGE SCALE GENOMIC DNA]</scope>
    <source>
        <strain evidence="1 2">NBRC 16416</strain>
    </source>
</reference>